<keyword evidence="4" id="KW-1185">Reference proteome</keyword>
<dbReference type="SUPFAM" id="SSF46458">
    <property type="entry name" value="Globin-like"/>
    <property type="match status" value="1"/>
</dbReference>
<sequence length="87" mass="10237">MVFKEDGSYDWDMSQLERHAVLVMQALEAAIENLDDSKVLSVILKELGCKHARYNVSFTSSQFCSSKQTMFNFFIEMFIERFRDIIR</sequence>
<gene>
    <name evidence="3" type="ORF">B4U80_11282</name>
</gene>
<dbReference type="GO" id="GO:0019825">
    <property type="term" value="F:oxygen binding"/>
    <property type="evidence" value="ECO:0007669"/>
    <property type="project" value="InterPro"/>
</dbReference>
<comment type="caution">
    <text evidence="3">The sequence shown here is derived from an EMBL/GenBank/DDBJ whole genome shotgun (WGS) entry which is preliminary data.</text>
</comment>
<evidence type="ECO:0000256" key="1">
    <source>
        <dbReference type="RuleBase" id="RU000356"/>
    </source>
</evidence>
<reference evidence="3 4" key="1">
    <citation type="journal article" date="2018" name="Gigascience">
        <title>Genomes of trombidid mites reveal novel predicted allergens and laterally-transferred genes associated with secondary metabolism.</title>
        <authorList>
            <person name="Dong X."/>
            <person name="Chaisiri K."/>
            <person name="Xia D."/>
            <person name="Armstrong S.D."/>
            <person name="Fang Y."/>
            <person name="Donnelly M.J."/>
            <person name="Kadowaki T."/>
            <person name="McGarry J.W."/>
            <person name="Darby A.C."/>
            <person name="Makepeace B.L."/>
        </authorList>
    </citation>
    <scope>NUCLEOTIDE SEQUENCE [LARGE SCALE GENOMIC DNA]</scope>
    <source>
        <strain evidence="3">UoL-UT</strain>
    </source>
</reference>
<keyword evidence="1" id="KW-0561">Oxygen transport</keyword>
<dbReference type="Gene3D" id="1.10.490.10">
    <property type="entry name" value="Globins"/>
    <property type="match status" value="1"/>
</dbReference>
<evidence type="ECO:0000313" key="3">
    <source>
        <dbReference type="EMBL" id="RWS24946.1"/>
    </source>
</evidence>
<keyword evidence="1" id="KW-0813">Transport</keyword>
<dbReference type="InterPro" id="IPR044399">
    <property type="entry name" value="Mb-like_M"/>
</dbReference>
<keyword evidence="1" id="KW-0349">Heme</keyword>
<dbReference type="STRING" id="299467.A0A443SBK9"/>
<dbReference type="CDD" id="cd01040">
    <property type="entry name" value="Mb-like"/>
    <property type="match status" value="1"/>
</dbReference>
<accession>A0A443SBK9</accession>
<keyword evidence="1" id="KW-0408">Iron</keyword>
<evidence type="ECO:0000259" key="2">
    <source>
        <dbReference type="Pfam" id="PF00042"/>
    </source>
</evidence>
<name>A0A443SBK9_9ACAR</name>
<dbReference type="GO" id="GO:0020037">
    <property type="term" value="F:heme binding"/>
    <property type="evidence" value="ECO:0007669"/>
    <property type="project" value="InterPro"/>
</dbReference>
<protein>
    <submittedName>
        <fullName evidence="3">Neuroglobin-like protein</fullName>
    </submittedName>
</protein>
<evidence type="ECO:0000313" key="4">
    <source>
        <dbReference type="Proteomes" id="UP000288716"/>
    </source>
</evidence>
<dbReference type="InterPro" id="IPR000971">
    <property type="entry name" value="Globin"/>
</dbReference>
<comment type="similarity">
    <text evidence="1">Belongs to the globin family.</text>
</comment>
<feature type="domain" description="Globin" evidence="2">
    <location>
        <begin position="14"/>
        <end position="77"/>
    </location>
</feature>
<dbReference type="VEuPathDB" id="VectorBase:LDEU007094"/>
<dbReference type="Pfam" id="PF00042">
    <property type="entry name" value="Globin"/>
    <property type="match status" value="1"/>
</dbReference>
<proteinExistence type="inferred from homology"/>
<organism evidence="3 4">
    <name type="scientific">Leptotrombidium deliense</name>
    <dbReference type="NCBI Taxonomy" id="299467"/>
    <lineage>
        <taxon>Eukaryota</taxon>
        <taxon>Metazoa</taxon>
        <taxon>Ecdysozoa</taxon>
        <taxon>Arthropoda</taxon>
        <taxon>Chelicerata</taxon>
        <taxon>Arachnida</taxon>
        <taxon>Acari</taxon>
        <taxon>Acariformes</taxon>
        <taxon>Trombidiformes</taxon>
        <taxon>Prostigmata</taxon>
        <taxon>Anystina</taxon>
        <taxon>Parasitengona</taxon>
        <taxon>Trombiculoidea</taxon>
        <taxon>Trombiculidae</taxon>
        <taxon>Leptotrombidium</taxon>
    </lineage>
</organism>
<dbReference type="InterPro" id="IPR009050">
    <property type="entry name" value="Globin-like_sf"/>
</dbReference>
<dbReference type="EMBL" id="NCKV01004231">
    <property type="protein sequence ID" value="RWS24946.1"/>
    <property type="molecule type" value="Genomic_DNA"/>
</dbReference>
<dbReference type="AlphaFoldDB" id="A0A443SBK9"/>
<dbReference type="OrthoDB" id="436496at2759"/>
<keyword evidence="1" id="KW-0479">Metal-binding</keyword>
<dbReference type="Proteomes" id="UP000288716">
    <property type="component" value="Unassembled WGS sequence"/>
</dbReference>
<dbReference type="InterPro" id="IPR012292">
    <property type="entry name" value="Globin/Proto"/>
</dbReference>
<dbReference type="GO" id="GO:0005344">
    <property type="term" value="F:oxygen carrier activity"/>
    <property type="evidence" value="ECO:0007669"/>
    <property type="project" value="UniProtKB-KW"/>
</dbReference>